<evidence type="ECO:0000313" key="1">
    <source>
        <dbReference type="EMBL" id="KCZ79253.1"/>
    </source>
</evidence>
<keyword evidence="2" id="KW-1185">Reference proteome</keyword>
<protein>
    <submittedName>
        <fullName evidence="1">Uncharacterized protein</fullName>
    </submittedName>
</protein>
<dbReference type="AlphaFoldDB" id="A0A059EW33"/>
<dbReference type="EMBL" id="KK365316">
    <property type="protein sequence ID" value="KCZ79253.1"/>
    <property type="molecule type" value="Genomic_DNA"/>
</dbReference>
<sequence length="67" mass="7738">MLNFKNKNQHVRAPNNKSDSLCIVEFNGRVVRAYATTISNKEVNISIHIIWRNVLNVSIIRTDKQKS</sequence>
<dbReference type="Proteomes" id="UP000030655">
    <property type="component" value="Unassembled WGS sequence"/>
</dbReference>
<accession>A0A059EW33</accession>
<dbReference type="HOGENOM" id="CLU_044348_7_2_1"/>
<dbReference type="OrthoDB" id="10273527at2759"/>
<name>A0A059EW33_9MICR</name>
<reference evidence="2" key="1">
    <citation type="submission" date="2013-02" db="EMBL/GenBank/DDBJ databases">
        <authorList>
            <consortium name="The Broad Institute Genome Sequencing Platform"/>
            <person name="Cuomo C."/>
            <person name="Becnel J."/>
            <person name="Sanscrainte N."/>
            <person name="Walker B."/>
            <person name="Young S.K."/>
            <person name="Zeng Q."/>
            <person name="Gargeya S."/>
            <person name="Fitzgerald M."/>
            <person name="Haas B."/>
            <person name="Abouelleil A."/>
            <person name="Alvarado L."/>
            <person name="Arachchi H.M."/>
            <person name="Berlin A.M."/>
            <person name="Chapman S.B."/>
            <person name="Dewar J."/>
            <person name="Goldberg J."/>
            <person name="Griggs A."/>
            <person name="Gujja S."/>
            <person name="Hansen M."/>
            <person name="Howarth C."/>
            <person name="Imamovic A."/>
            <person name="Larimer J."/>
            <person name="McCowan C."/>
            <person name="Murphy C."/>
            <person name="Neiman D."/>
            <person name="Pearson M."/>
            <person name="Priest M."/>
            <person name="Roberts A."/>
            <person name="Saif S."/>
            <person name="Shea T."/>
            <person name="Sisk P."/>
            <person name="Sykes S."/>
            <person name="Wortman J."/>
            <person name="Nusbaum C."/>
            <person name="Birren B."/>
        </authorList>
    </citation>
    <scope>NUCLEOTIDE SEQUENCE [LARGE SCALE GENOMIC DNA]</scope>
    <source>
        <strain evidence="2">PRA339</strain>
    </source>
</reference>
<organism evidence="1 2">
    <name type="scientific">Anncaliia algerae PRA339</name>
    <dbReference type="NCBI Taxonomy" id="1288291"/>
    <lineage>
        <taxon>Eukaryota</taxon>
        <taxon>Fungi</taxon>
        <taxon>Fungi incertae sedis</taxon>
        <taxon>Microsporidia</taxon>
        <taxon>Tubulinosematoidea</taxon>
        <taxon>Tubulinosematidae</taxon>
        <taxon>Anncaliia</taxon>
    </lineage>
</organism>
<proteinExistence type="predicted"/>
<gene>
    <name evidence="1" type="ORF">H312_03358</name>
</gene>
<dbReference type="VEuPathDB" id="MicrosporidiaDB:H312_03358"/>
<reference evidence="1 2" key="2">
    <citation type="submission" date="2014-03" db="EMBL/GenBank/DDBJ databases">
        <title>The Genome Sequence of Anncaliia algerae insect isolate PRA339.</title>
        <authorList>
            <consortium name="The Broad Institute Genome Sequencing Platform"/>
            <consortium name="The Broad Institute Genome Sequencing Center for Infectious Disease"/>
            <person name="Cuomo C."/>
            <person name="Becnel J."/>
            <person name="Sanscrainte N."/>
            <person name="Walker B."/>
            <person name="Young S.K."/>
            <person name="Zeng Q."/>
            <person name="Gargeya S."/>
            <person name="Fitzgerald M."/>
            <person name="Haas B."/>
            <person name="Abouelleil A."/>
            <person name="Alvarado L."/>
            <person name="Arachchi H.M."/>
            <person name="Berlin A.M."/>
            <person name="Chapman S.B."/>
            <person name="Dewar J."/>
            <person name="Goldberg J."/>
            <person name="Griggs A."/>
            <person name="Gujja S."/>
            <person name="Hansen M."/>
            <person name="Howarth C."/>
            <person name="Imamovic A."/>
            <person name="Larimer J."/>
            <person name="McCowan C."/>
            <person name="Murphy C."/>
            <person name="Neiman D."/>
            <person name="Pearson M."/>
            <person name="Priest M."/>
            <person name="Roberts A."/>
            <person name="Saif S."/>
            <person name="Shea T."/>
            <person name="Sisk P."/>
            <person name="Sykes S."/>
            <person name="Wortman J."/>
            <person name="Nusbaum C."/>
            <person name="Birren B."/>
        </authorList>
    </citation>
    <scope>NUCLEOTIDE SEQUENCE [LARGE SCALE GENOMIC DNA]</scope>
    <source>
        <strain evidence="1 2">PRA339</strain>
    </source>
</reference>
<evidence type="ECO:0000313" key="2">
    <source>
        <dbReference type="Proteomes" id="UP000030655"/>
    </source>
</evidence>